<keyword evidence="2" id="KW-1185">Reference proteome</keyword>
<accession>A0A0U3B0E8</accession>
<reference evidence="1 2" key="1">
    <citation type="submission" date="2015-12" db="EMBL/GenBank/DDBJ databases">
        <title>Complete genome of Lacimicrobium alkaliphilum KCTC 32984.</title>
        <authorList>
            <person name="Kim S.-G."/>
            <person name="Lee Y.-J."/>
        </authorList>
    </citation>
    <scope>NUCLEOTIDE SEQUENCE [LARGE SCALE GENOMIC DNA]</scope>
    <source>
        <strain evidence="1 2">YelD216</strain>
    </source>
</reference>
<proteinExistence type="predicted"/>
<sequence>MSTTPQDRHSLLAQNPEQRSAYLLTALVENKIIWTLVDDDGAMILTTDEEDCIPVWPDEIFAMDWVNDEWSHCRAHSISLDEWQQRWLPGLEEDEIQIALFPLPAEEGLIMAPSEMAEKLGR</sequence>
<dbReference type="Pfam" id="PF11042">
    <property type="entry name" value="DUF2750"/>
    <property type="match status" value="1"/>
</dbReference>
<gene>
    <name evidence="1" type="ORF">AT746_00765</name>
</gene>
<dbReference type="KEGG" id="lal:AT746_00765"/>
<dbReference type="STRING" id="1526571.AT746_00765"/>
<evidence type="ECO:0000313" key="2">
    <source>
        <dbReference type="Proteomes" id="UP000068447"/>
    </source>
</evidence>
<dbReference type="RefSeq" id="WP_062475061.1">
    <property type="nucleotide sequence ID" value="NZ_CP013650.1"/>
</dbReference>
<protein>
    <recommendedName>
        <fullName evidence="3">DUF2750 domain-containing protein</fullName>
    </recommendedName>
</protein>
<name>A0A0U3B0E8_9ALTE</name>
<dbReference type="AlphaFoldDB" id="A0A0U3B0E8"/>
<evidence type="ECO:0000313" key="1">
    <source>
        <dbReference type="EMBL" id="ALS96953.1"/>
    </source>
</evidence>
<dbReference type="Proteomes" id="UP000068447">
    <property type="component" value="Chromosome"/>
</dbReference>
<organism evidence="1 2">
    <name type="scientific">Lacimicrobium alkaliphilum</name>
    <dbReference type="NCBI Taxonomy" id="1526571"/>
    <lineage>
        <taxon>Bacteria</taxon>
        <taxon>Pseudomonadati</taxon>
        <taxon>Pseudomonadota</taxon>
        <taxon>Gammaproteobacteria</taxon>
        <taxon>Alteromonadales</taxon>
        <taxon>Alteromonadaceae</taxon>
        <taxon>Lacimicrobium</taxon>
    </lineage>
</organism>
<dbReference type="EMBL" id="CP013650">
    <property type="protein sequence ID" value="ALS96953.1"/>
    <property type="molecule type" value="Genomic_DNA"/>
</dbReference>
<dbReference type="InterPro" id="IPR021284">
    <property type="entry name" value="DUF2750"/>
</dbReference>
<evidence type="ECO:0008006" key="3">
    <source>
        <dbReference type="Google" id="ProtNLM"/>
    </source>
</evidence>